<feature type="region of interest" description="Disordered" evidence="1">
    <location>
        <begin position="38"/>
        <end position="62"/>
    </location>
</feature>
<organism evidence="2 3">
    <name type="scientific">Colletotrichum musicola</name>
    <dbReference type="NCBI Taxonomy" id="2175873"/>
    <lineage>
        <taxon>Eukaryota</taxon>
        <taxon>Fungi</taxon>
        <taxon>Dikarya</taxon>
        <taxon>Ascomycota</taxon>
        <taxon>Pezizomycotina</taxon>
        <taxon>Sordariomycetes</taxon>
        <taxon>Hypocreomycetidae</taxon>
        <taxon>Glomerellales</taxon>
        <taxon>Glomerellaceae</taxon>
        <taxon>Colletotrichum</taxon>
        <taxon>Colletotrichum orchidearum species complex</taxon>
    </lineage>
</organism>
<evidence type="ECO:0000313" key="3">
    <source>
        <dbReference type="Proteomes" id="UP000639643"/>
    </source>
</evidence>
<proteinExistence type="predicted"/>
<gene>
    <name evidence="2" type="ORF">CMUS01_14317</name>
</gene>
<name>A0A8H6J578_9PEZI</name>
<protein>
    <submittedName>
        <fullName evidence="2">Uncharacterized protein</fullName>
    </submittedName>
</protein>
<dbReference type="AlphaFoldDB" id="A0A8H6J578"/>
<evidence type="ECO:0000256" key="1">
    <source>
        <dbReference type="SAM" id="MobiDB-lite"/>
    </source>
</evidence>
<dbReference type="Proteomes" id="UP000639643">
    <property type="component" value="Unassembled WGS sequence"/>
</dbReference>
<feature type="compositionally biased region" description="Basic and acidic residues" evidence="1">
    <location>
        <begin position="38"/>
        <end position="56"/>
    </location>
</feature>
<accession>A0A8H6J578</accession>
<evidence type="ECO:0000313" key="2">
    <source>
        <dbReference type="EMBL" id="KAF6806617.1"/>
    </source>
</evidence>
<sequence>MLLVVQLIHNVGVTSEKPGKMKSLDPLLAMSSVPRVSTLRDPHSPMRVTVEPRFDDSSSPLPPGEMFGCKPYSTGIAPLQRKRLRRRRIAPVAASDVGCRDSISD</sequence>
<dbReference type="EMBL" id="WIGM01001016">
    <property type="protein sequence ID" value="KAF6806617.1"/>
    <property type="molecule type" value="Genomic_DNA"/>
</dbReference>
<keyword evidence="3" id="KW-1185">Reference proteome</keyword>
<comment type="caution">
    <text evidence="2">The sequence shown here is derived from an EMBL/GenBank/DDBJ whole genome shotgun (WGS) entry which is preliminary data.</text>
</comment>
<reference evidence="2" key="1">
    <citation type="journal article" date="2020" name="Phytopathology">
        <title>Genome Sequence Resources of Colletotrichum truncatum, C. plurivorum, C. musicola, and C. sojae: Four Species Pathogenic to Soybean (Glycine max).</title>
        <authorList>
            <person name="Rogerio F."/>
            <person name="Boufleur T.R."/>
            <person name="Ciampi-Guillardi M."/>
            <person name="Sukno S.A."/>
            <person name="Thon M.R."/>
            <person name="Massola Junior N.S."/>
            <person name="Baroncelli R."/>
        </authorList>
    </citation>
    <scope>NUCLEOTIDE SEQUENCE</scope>
    <source>
        <strain evidence="2">LFN0074</strain>
    </source>
</reference>